<proteinExistence type="predicted"/>
<dbReference type="PANTHER" id="PTHR38593:SF1">
    <property type="entry name" value="BLR2558 PROTEIN"/>
    <property type="match status" value="1"/>
</dbReference>
<evidence type="ECO:0000259" key="2">
    <source>
        <dbReference type="Pfam" id="PF13628"/>
    </source>
</evidence>
<dbReference type="Gene3D" id="1.20.1260.10">
    <property type="match status" value="1"/>
</dbReference>
<sequence>MKTLALLAPAMLIAAPAAAQVMTPAQYVSTAGASDLYEITSSKLVLQTTQDPKIRSFAQMMVMEHTKSTAQVKAAAARARVKAAPAKLNPLQTELVSELRSESGAARDARYIAQQKAAHNQALEVQKAYAMEGTSAPLKAAAAGIVPVVQQHVDMLKSM</sequence>
<feature type="domain" description="DUF4142" evidence="2">
    <location>
        <begin position="24"/>
        <end position="159"/>
    </location>
</feature>
<feature type="chain" id="PRO_5011697627" evidence="1">
    <location>
        <begin position="20"/>
        <end position="159"/>
    </location>
</feature>
<dbReference type="RefSeq" id="WP_244501576.1">
    <property type="nucleotide sequence ID" value="NZ_FOCF01000006.1"/>
</dbReference>
<dbReference type="InterPro" id="IPR025419">
    <property type="entry name" value="DUF4142"/>
</dbReference>
<dbReference type="PANTHER" id="PTHR38593">
    <property type="entry name" value="BLR2558 PROTEIN"/>
    <property type="match status" value="1"/>
</dbReference>
<evidence type="ECO:0000313" key="4">
    <source>
        <dbReference type="Proteomes" id="UP000199206"/>
    </source>
</evidence>
<dbReference type="Proteomes" id="UP000199206">
    <property type="component" value="Unassembled WGS sequence"/>
</dbReference>
<gene>
    <name evidence="3" type="ORF">SAMN05192583_2720</name>
</gene>
<feature type="signal peptide" evidence="1">
    <location>
        <begin position="1"/>
        <end position="19"/>
    </location>
</feature>
<protein>
    <submittedName>
        <fullName evidence="3">Putative membrane protein</fullName>
    </submittedName>
</protein>
<name>A0A1H8G6B6_9SPHN</name>
<accession>A0A1H8G6B6</accession>
<evidence type="ECO:0000313" key="3">
    <source>
        <dbReference type="EMBL" id="SEN39533.1"/>
    </source>
</evidence>
<dbReference type="EMBL" id="FOCF01000006">
    <property type="protein sequence ID" value="SEN39533.1"/>
    <property type="molecule type" value="Genomic_DNA"/>
</dbReference>
<reference evidence="4" key="1">
    <citation type="submission" date="2016-10" db="EMBL/GenBank/DDBJ databases">
        <authorList>
            <person name="Varghese N."/>
            <person name="Submissions S."/>
        </authorList>
    </citation>
    <scope>NUCLEOTIDE SEQUENCE [LARGE SCALE GENOMIC DNA]</scope>
    <source>
        <strain evidence="4">S6-262</strain>
    </source>
</reference>
<dbReference type="AlphaFoldDB" id="A0A1H8G6B6"/>
<keyword evidence="4" id="KW-1185">Reference proteome</keyword>
<keyword evidence="1" id="KW-0732">Signal</keyword>
<dbReference type="Pfam" id="PF13628">
    <property type="entry name" value="DUF4142"/>
    <property type="match status" value="1"/>
</dbReference>
<dbReference type="STRING" id="1166340.SAMN05192583_2720"/>
<dbReference type="InterPro" id="IPR012347">
    <property type="entry name" value="Ferritin-like"/>
</dbReference>
<evidence type="ECO:0000256" key="1">
    <source>
        <dbReference type="SAM" id="SignalP"/>
    </source>
</evidence>
<organism evidence="3 4">
    <name type="scientific">Sphingomonas gellani</name>
    <dbReference type="NCBI Taxonomy" id="1166340"/>
    <lineage>
        <taxon>Bacteria</taxon>
        <taxon>Pseudomonadati</taxon>
        <taxon>Pseudomonadota</taxon>
        <taxon>Alphaproteobacteria</taxon>
        <taxon>Sphingomonadales</taxon>
        <taxon>Sphingomonadaceae</taxon>
        <taxon>Sphingomonas</taxon>
    </lineage>
</organism>